<dbReference type="OrthoDB" id="9812409at2"/>
<sequence length="168" mass="17028">MPSRDAEPVNALSQDVLEVLALAALSGFRAAAPPALLARAVRRGDLPTLEGTSLGRLGSASNVFLALMIGEMIADKTPFIPARFAPGPAFGRALSGGLVGAALSVSRGRGVASGAIAGGAAALAGLYAADRARKWASGSANLPDPLWGALEDALVLFAGSRLTRERRP</sequence>
<dbReference type="EMBL" id="JAWXXX010000001">
    <property type="protein sequence ID" value="MDX5894548.1"/>
    <property type="molecule type" value="Genomic_DNA"/>
</dbReference>
<dbReference type="EMBL" id="CP007514">
    <property type="protein sequence ID" value="AHY47142.1"/>
    <property type="molecule type" value="Genomic_DNA"/>
</dbReference>
<gene>
    <name evidence="1" type="ORF">RradSPS_1859</name>
    <name evidence="2" type="ORF">SIL72_10975</name>
</gene>
<evidence type="ECO:0000313" key="1">
    <source>
        <dbReference type="EMBL" id="AHY47142.1"/>
    </source>
</evidence>
<organism evidence="1 3">
    <name type="scientific">Rubrobacter radiotolerans</name>
    <name type="common">Arthrobacter radiotolerans</name>
    <dbReference type="NCBI Taxonomy" id="42256"/>
    <lineage>
        <taxon>Bacteria</taxon>
        <taxon>Bacillati</taxon>
        <taxon>Actinomycetota</taxon>
        <taxon>Rubrobacteria</taxon>
        <taxon>Rubrobacterales</taxon>
        <taxon>Rubrobacteraceae</taxon>
        <taxon>Rubrobacter</taxon>
    </lineage>
</organism>
<dbReference type="KEGG" id="rrd:RradSPS_1859"/>
<proteinExistence type="predicted"/>
<evidence type="ECO:0000313" key="3">
    <source>
        <dbReference type="Proteomes" id="UP000025229"/>
    </source>
</evidence>
<reference evidence="2" key="2">
    <citation type="submission" date="2023-11" db="EMBL/GenBank/DDBJ databases">
        <title>MicrobeMod: A computational toolkit for identifying prokaryotic methylation and restriction-modification with nanopore sequencing.</title>
        <authorList>
            <person name="Crits-Christoph A."/>
            <person name="Kang S.C."/>
            <person name="Lee H."/>
            <person name="Ostrov N."/>
        </authorList>
    </citation>
    <scope>NUCLEOTIDE SEQUENCE</scope>
    <source>
        <strain evidence="2">ATCC 51242</strain>
    </source>
</reference>
<dbReference type="RefSeq" id="WP_051589647.1">
    <property type="nucleotide sequence ID" value="NZ_CP007514.1"/>
</dbReference>
<evidence type="ECO:0000313" key="2">
    <source>
        <dbReference type="EMBL" id="MDX5894548.1"/>
    </source>
</evidence>
<keyword evidence="3" id="KW-1185">Reference proteome</keyword>
<protein>
    <submittedName>
        <fullName evidence="1">Putative membrane protein</fullName>
    </submittedName>
</protein>
<reference evidence="1 3" key="1">
    <citation type="submission" date="2014-03" db="EMBL/GenBank/DDBJ databases">
        <title>Complete genome sequence of the Radio-Resistant Rubrobacter radiotolerans RSPS-4.</title>
        <authorList>
            <person name="Egas C.C."/>
            <person name="Barroso C.C."/>
            <person name="Froufe H.J.C."/>
            <person name="Pacheco J.J."/>
            <person name="Albuquerque L.L."/>
            <person name="da Costa M.M.S."/>
        </authorList>
    </citation>
    <scope>NUCLEOTIDE SEQUENCE [LARGE SCALE GENOMIC DNA]</scope>
    <source>
        <strain evidence="1 3">RSPS-4</strain>
    </source>
</reference>
<dbReference type="Proteomes" id="UP001281130">
    <property type="component" value="Unassembled WGS sequence"/>
</dbReference>
<dbReference type="AlphaFoldDB" id="A0A023X3V5"/>
<accession>A0A023X3V5</accession>
<dbReference type="Proteomes" id="UP000025229">
    <property type="component" value="Chromosome"/>
</dbReference>
<dbReference type="STRING" id="42256.RradSPS_1859"/>
<name>A0A023X3V5_RUBRA</name>
<dbReference type="HOGENOM" id="CLU_125942_1_0_11"/>